<dbReference type="EMBL" id="CP034248">
    <property type="protein sequence ID" value="AZK46821.1"/>
    <property type="molecule type" value="Genomic_DNA"/>
</dbReference>
<keyword evidence="2" id="KW-0812">Transmembrane</keyword>
<evidence type="ECO:0008006" key="6">
    <source>
        <dbReference type="Google" id="ProtNLM"/>
    </source>
</evidence>
<dbReference type="RefSeq" id="WP_125082867.1">
    <property type="nucleotide sequence ID" value="NZ_CP034248.1"/>
</dbReference>
<reference evidence="4 5" key="1">
    <citation type="submission" date="2018-11" db="EMBL/GenBank/DDBJ databases">
        <title>Genome sequencing of Paenibacillus lentus DSM25539(T).</title>
        <authorList>
            <person name="Kook J.-K."/>
            <person name="Park S.-N."/>
            <person name="Lim Y.K."/>
        </authorList>
    </citation>
    <scope>NUCLEOTIDE SEQUENCE [LARGE SCALE GENOMIC DNA]</scope>
    <source>
        <strain evidence="4 5">DSM 25539</strain>
    </source>
</reference>
<proteinExistence type="predicted"/>
<protein>
    <recommendedName>
        <fullName evidence="6">Preprotein translocase subunit Tim44</fullName>
    </recommendedName>
</protein>
<accession>A0A3S8RUZ5</accession>
<keyword evidence="3" id="KW-0732">Signal</keyword>
<evidence type="ECO:0000256" key="3">
    <source>
        <dbReference type="SAM" id="SignalP"/>
    </source>
</evidence>
<keyword evidence="2" id="KW-0472">Membrane</keyword>
<evidence type="ECO:0000313" key="5">
    <source>
        <dbReference type="Proteomes" id="UP000273145"/>
    </source>
</evidence>
<dbReference type="PANTHER" id="PTHR41542:SF1">
    <property type="entry name" value="BLL5807 PROTEIN"/>
    <property type="match status" value="1"/>
</dbReference>
<name>A0A3S8RUZ5_9BACL</name>
<feature type="region of interest" description="Disordered" evidence="1">
    <location>
        <begin position="34"/>
        <end position="68"/>
    </location>
</feature>
<dbReference type="Proteomes" id="UP000273145">
    <property type="component" value="Chromosome"/>
</dbReference>
<evidence type="ECO:0000256" key="2">
    <source>
        <dbReference type="SAM" id="Phobius"/>
    </source>
</evidence>
<organism evidence="4 5">
    <name type="scientific">Paenibacillus lentus</name>
    <dbReference type="NCBI Taxonomy" id="1338368"/>
    <lineage>
        <taxon>Bacteria</taxon>
        <taxon>Bacillati</taxon>
        <taxon>Bacillota</taxon>
        <taxon>Bacilli</taxon>
        <taxon>Bacillales</taxon>
        <taxon>Paenibacillaceae</taxon>
        <taxon>Paenibacillus</taxon>
    </lineage>
</organism>
<sequence length="154" mass="16741">MFKKMTLLAMVFTLFFAFTATDFADARRGGGFKSGPRSYTNTPKKSSTVNKSESNTTNKSTSTTNGVNNNRTGFFGGGSFMKGMMVGGLAGLLFGGLFGGMGFFGELLGLAVNLFAIYLIIVVAIALFRRFKKPQVQTYQGPRNDDYNNRGGRY</sequence>
<keyword evidence="5" id="KW-1185">Reference proteome</keyword>
<keyword evidence="2" id="KW-1133">Transmembrane helix</keyword>
<feature type="transmembrane region" description="Helical" evidence="2">
    <location>
        <begin position="80"/>
        <end position="100"/>
    </location>
</feature>
<dbReference type="PANTHER" id="PTHR41542">
    <property type="entry name" value="BLL5807 PROTEIN"/>
    <property type="match status" value="1"/>
</dbReference>
<feature type="compositionally biased region" description="Low complexity" evidence="1">
    <location>
        <begin position="44"/>
        <end position="68"/>
    </location>
</feature>
<dbReference type="KEGG" id="plen:EIM92_12220"/>
<gene>
    <name evidence="4" type="ORF">EIM92_12220</name>
</gene>
<evidence type="ECO:0000256" key="1">
    <source>
        <dbReference type="SAM" id="MobiDB-lite"/>
    </source>
</evidence>
<evidence type="ECO:0000313" key="4">
    <source>
        <dbReference type="EMBL" id="AZK46821.1"/>
    </source>
</evidence>
<feature type="transmembrane region" description="Helical" evidence="2">
    <location>
        <begin position="107"/>
        <end position="128"/>
    </location>
</feature>
<dbReference type="AlphaFoldDB" id="A0A3S8RUZ5"/>
<feature type="chain" id="PRO_5038750252" description="Preprotein translocase subunit Tim44" evidence="3">
    <location>
        <begin position="21"/>
        <end position="154"/>
    </location>
</feature>
<feature type="signal peptide" evidence="3">
    <location>
        <begin position="1"/>
        <end position="20"/>
    </location>
</feature>